<evidence type="ECO:0000313" key="1">
    <source>
        <dbReference type="Ensembl" id="ENSXCOP00000010428.1"/>
    </source>
</evidence>
<sequence>MTHGPKRLFFTTVMWVLYIFLTRKAVCIYYQTNPTPSRAVFQNINLYIIELVLRDPKENQGCIKIIRFQPL</sequence>
<evidence type="ECO:0000313" key="2">
    <source>
        <dbReference type="Proteomes" id="UP000261380"/>
    </source>
</evidence>
<accession>A0A3B5LE44</accession>
<dbReference type="Proteomes" id="UP000261380">
    <property type="component" value="Unplaced"/>
</dbReference>
<reference evidence="1" key="1">
    <citation type="submission" date="2025-08" db="UniProtKB">
        <authorList>
            <consortium name="Ensembl"/>
        </authorList>
    </citation>
    <scope>IDENTIFICATION</scope>
</reference>
<reference evidence="1" key="2">
    <citation type="submission" date="2025-09" db="UniProtKB">
        <authorList>
            <consortium name="Ensembl"/>
        </authorList>
    </citation>
    <scope>IDENTIFICATION</scope>
</reference>
<dbReference type="AlphaFoldDB" id="A0A3B5LE44"/>
<keyword evidence="2" id="KW-1185">Reference proteome</keyword>
<name>A0A3B5LE44_9TELE</name>
<organism evidence="1 2">
    <name type="scientific">Xiphophorus couchianus</name>
    <name type="common">Monterrey platyfish</name>
    <dbReference type="NCBI Taxonomy" id="32473"/>
    <lineage>
        <taxon>Eukaryota</taxon>
        <taxon>Metazoa</taxon>
        <taxon>Chordata</taxon>
        <taxon>Craniata</taxon>
        <taxon>Vertebrata</taxon>
        <taxon>Euteleostomi</taxon>
        <taxon>Actinopterygii</taxon>
        <taxon>Neopterygii</taxon>
        <taxon>Teleostei</taxon>
        <taxon>Neoteleostei</taxon>
        <taxon>Acanthomorphata</taxon>
        <taxon>Ovalentaria</taxon>
        <taxon>Atherinomorphae</taxon>
        <taxon>Cyprinodontiformes</taxon>
        <taxon>Poeciliidae</taxon>
        <taxon>Poeciliinae</taxon>
        <taxon>Xiphophorus</taxon>
    </lineage>
</organism>
<proteinExistence type="predicted"/>
<dbReference type="Ensembl" id="ENSXCOT00000010551.1">
    <property type="protein sequence ID" value="ENSXCOP00000010428.1"/>
    <property type="gene ID" value="ENSXCOG00000007902.1"/>
</dbReference>
<protein>
    <submittedName>
        <fullName evidence="1">Uncharacterized protein</fullName>
    </submittedName>
</protein>